<reference evidence="1" key="2">
    <citation type="journal article" date="2015" name="Fish Shellfish Immunol.">
        <title>Early steps in the European eel (Anguilla anguilla)-Vibrio vulnificus interaction in the gills: Role of the RtxA13 toxin.</title>
        <authorList>
            <person name="Callol A."/>
            <person name="Pajuelo D."/>
            <person name="Ebbesson L."/>
            <person name="Teles M."/>
            <person name="MacKenzie S."/>
            <person name="Amaro C."/>
        </authorList>
    </citation>
    <scope>NUCLEOTIDE SEQUENCE</scope>
</reference>
<proteinExistence type="predicted"/>
<evidence type="ECO:0000313" key="1">
    <source>
        <dbReference type="EMBL" id="JAH95446.1"/>
    </source>
</evidence>
<dbReference type="EMBL" id="GBXM01013131">
    <property type="protein sequence ID" value="JAH95446.1"/>
    <property type="molecule type" value="Transcribed_RNA"/>
</dbReference>
<dbReference type="AlphaFoldDB" id="A0A0E9WZ20"/>
<protein>
    <submittedName>
        <fullName evidence="1">Uncharacterized protein</fullName>
    </submittedName>
</protein>
<name>A0A0E9WZ20_ANGAN</name>
<organism evidence="1">
    <name type="scientific">Anguilla anguilla</name>
    <name type="common">European freshwater eel</name>
    <name type="synonym">Muraena anguilla</name>
    <dbReference type="NCBI Taxonomy" id="7936"/>
    <lineage>
        <taxon>Eukaryota</taxon>
        <taxon>Metazoa</taxon>
        <taxon>Chordata</taxon>
        <taxon>Craniata</taxon>
        <taxon>Vertebrata</taxon>
        <taxon>Euteleostomi</taxon>
        <taxon>Actinopterygii</taxon>
        <taxon>Neopterygii</taxon>
        <taxon>Teleostei</taxon>
        <taxon>Anguilliformes</taxon>
        <taxon>Anguillidae</taxon>
        <taxon>Anguilla</taxon>
    </lineage>
</organism>
<sequence>MSQYLTVGLCMSMTPCSLSAVERLASTKGVKKQRGFMGYLLELLQDVCGASSHWINCQAPPKQS</sequence>
<reference evidence="1" key="1">
    <citation type="submission" date="2014-11" db="EMBL/GenBank/DDBJ databases">
        <authorList>
            <person name="Amaro Gonzalez C."/>
        </authorList>
    </citation>
    <scope>NUCLEOTIDE SEQUENCE</scope>
</reference>
<accession>A0A0E9WZ20</accession>